<keyword evidence="1" id="KW-1133">Transmembrane helix</keyword>
<dbReference type="SMART" id="SM00052">
    <property type="entry name" value="EAL"/>
    <property type="match status" value="1"/>
</dbReference>
<dbReference type="PANTHER" id="PTHR44757">
    <property type="entry name" value="DIGUANYLATE CYCLASE DGCP"/>
    <property type="match status" value="1"/>
</dbReference>
<reference evidence="6 7" key="1">
    <citation type="submission" date="2021-05" db="EMBL/GenBank/DDBJ databases">
        <title>Draft genomes of bacteria isolated from model marine particles.</title>
        <authorList>
            <person name="Datta M.S."/>
            <person name="Schwartzman J.A."/>
            <person name="Enke T.N."/>
            <person name="Saavedra J."/>
            <person name="Cermak N."/>
            <person name="Cordero O.X."/>
        </authorList>
    </citation>
    <scope>NUCLEOTIDE SEQUENCE [LARGE SCALE GENOMIC DNA]</scope>
    <source>
        <strain evidence="6 7">D2M19</strain>
    </source>
</reference>
<feature type="transmembrane region" description="Helical" evidence="1">
    <location>
        <begin position="58"/>
        <end position="76"/>
    </location>
</feature>
<accession>A0ABS6A6F1</accession>
<feature type="domain" description="GGDEF" evidence="5">
    <location>
        <begin position="620"/>
        <end position="753"/>
    </location>
</feature>
<dbReference type="NCBIfam" id="TIGR00254">
    <property type="entry name" value="GGDEF"/>
    <property type="match status" value="1"/>
</dbReference>
<evidence type="ECO:0000259" key="3">
    <source>
        <dbReference type="PROSITE" id="PS50113"/>
    </source>
</evidence>
<dbReference type="InterPro" id="IPR013767">
    <property type="entry name" value="PAS_fold"/>
</dbReference>
<dbReference type="Pfam" id="PF13185">
    <property type="entry name" value="GAF_2"/>
    <property type="match status" value="1"/>
</dbReference>
<dbReference type="CDD" id="cd01948">
    <property type="entry name" value="EAL"/>
    <property type="match status" value="1"/>
</dbReference>
<feature type="transmembrane region" description="Helical" evidence="1">
    <location>
        <begin position="190"/>
        <end position="214"/>
    </location>
</feature>
<feature type="transmembrane region" description="Helical" evidence="1">
    <location>
        <begin position="134"/>
        <end position="154"/>
    </location>
</feature>
<organism evidence="6 7">
    <name type="scientific">Marinobacter salexigens</name>
    <dbReference type="NCBI Taxonomy" id="1925763"/>
    <lineage>
        <taxon>Bacteria</taxon>
        <taxon>Pseudomonadati</taxon>
        <taxon>Pseudomonadota</taxon>
        <taxon>Gammaproteobacteria</taxon>
        <taxon>Pseudomonadales</taxon>
        <taxon>Marinobacteraceae</taxon>
        <taxon>Marinobacter</taxon>
    </lineage>
</organism>
<dbReference type="PROSITE" id="PS50883">
    <property type="entry name" value="EAL"/>
    <property type="match status" value="1"/>
</dbReference>
<dbReference type="SMART" id="SM00091">
    <property type="entry name" value="PAS"/>
    <property type="match status" value="1"/>
</dbReference>
<dbReference type="RefSeq" id="WP_216007457.1">
    <property type="nucleotide sequence ID" value="NZ_JAHKPV010000006.1"/>
</dbReference>
<dbReference type="InterPro" id="IPR000160">
    <property type="entry name" value="GGDEF_dom"/>
</dbReference>
<dbReference type="Proteomes" id="UP000753376">
    <property type="component" value="Unassembled WGS sequence"/>
</dbReference>
<dbReference type="InterPro" id="IPR003018">
    <property type="entry name" value="GAF"/>
</dbReference>
<dbReference type="PROSITE" id="PS50112">
    <property type="entry name" value="PAS"/>
    <property type="match status" value="1"/>
</dbReference>
<dbReference type="SMART" id="SM00267">
    <property type="entry name" value="GGDEF"/>
    <property type="match status" value="1"/>
</dbReference>
<dbReference type="EMBL" id="JAHKPV010000006">
    <property type="protein sequence ID" value="MBU2873571.1"/>
    <property type="molecule type" value="Genomic_DNA"/>
</dbReference>
<keyword evidence="1" id="KW-0812">Transmembrane</keyword>
<feature type="transmembrane region" description="Helical" evidence="1">
    <location>
        <begin position="88"/>
        <end position="114"/>
    </location>
</feature>
<feature type="domain" description="PAS" evidence="2">
    <location>
        <begin position="292"/>
        <end position="345"/>
    </location>
</feature>
<sequence length="1009" mass="110884">MNGVSCSQNTNVPSSQENYKRIIRWIGWLVITVAALVILSWVFDIEAGKRLLPAFQSMKFNTALCFLICGLILQRISMPVRAAGQDPVVAFLAVFILLISGMTLLEYGIGWQLGIDELVVEDPETPPEEWPGRMSAATALCFSVIGAGWLATVLTARYAALALQALALLVILFSGSALIGYAFGVHKFKLVVFSTMALHTSLLLVLCGACMLFARPDESLMRSAASSYIGGRTLRRLMPFIIVTPVLTGWLSMQGVMAEYYSTAFGFALSSLASILVLGFVGWRGADALNREEERFRTTIDSSPVATVMIDDSGTIQMANRLAHSLFRYPAGQLLGQSVEQLVPDRARQGHVGYRNDYQRNPEQRMMGAGRDLFALRLDGTEFPAEIALNPVQTAGGRHVLAAIVDITERVEAKRKILRLNRIHKVLSGINTLIVRVESCEALYEEATRITVEEGDLPAALIVQQDKETGRCDILYAYATEERLQDRRLSNFEINTVRECLNNHRVVIRSDLAERCDSVDCEGLAGHGVRALGAFPLTAGDSAQGIALVLYRDEPFSFDEVEMKLLHEVAGDIAFAIDNLEKSRQLEYLTHFDSVTALPNRLLLADRLQQALFQADSQQGVLCILYVNIDRFKQINDSLGHAGGDDVLREVAKRIGYCIGKGDTISRWGGDEFIVLLPGQRAAEVSDIAKNIVGELHSVIVMKDGRELFVSCSMGIAEYPRSGKNMDAVINSARSAMATIKAQGGNDYQHFDPVSDDTRGDGLALETSLRHALRENQFQLHYQQQIEIASGQVVGLEALLRWQHPTEGMIAPDRFIPLAEKTGLIVPIGEWVLREACRQGAAGPGLKMAVNLSARQFHQKNLVGVIQQILKETGMQPANLELEITESALLYDVESAIETMTELAGLGLSISLDDFGTGYSSLSYLKRFPIDTLKIDKSFIAEVTTDSGSRVIVNTIIAMAHALELKVVAEGVETEEQLVLLYDRGCDQAQGYLFARPLPYDEAINAGRS</sequence>
<dbReference type="CDD" id="cd00130">
    <property type="entry name" value="PAS"/>
    <property type="match status" value="1"/>
</dbReference>
<evidence type="ECO:0000256" key="1">
    <source>
        <dbReference type="SAM" id="Phobius"/>
    </source>
</evidence>
<dbReference type="PROSITE" id="PS50887">
    <property type="entry name" value="GGDEF"/>
    <property type="match status" value="1"/>
</dbReference>
<dbReference type="Pfam" id="PF00989">
    <property type="entry name" value="PAS"/>
    <property type="match status" value="1"/>
</dbReference>
<dbReference type="PANTHER" id="PTHR44757:SF2">
    <property type="entry name" value="BIOFILM ARCHITECTURE MAINTENANCE PROTEIN MBAA"/>
    <property type="match status" value="1"/>
</dbReference>
<proteinExistence type="predicted"/>
<evidence type="ECO:0000259" key="4">
    <source>
        <dbReference type="PROSITE" id="PS50883"/>
    </source>
</evidence>
<dbReference type="Pfam" id="PF00990">
    <property type="entry name" value="GGDEF"/>
    <property type="match status" value="1"/>
</dbReference>
<dbReference type="InterPro" id="IPR000700">
    <property type="entry name" value="PAS-assoc_C"/>
</dbReference>
<name>A0ABS6A6F1_9GAMM</name>
<keyword evidence="1" id="KW-0472">Membrane</keyword>
<feature type="transmembrane region" description="Helical" evidence="1">
    <location>
        <begin position="161"/>
        <end position="184"/>
    </location>
</feature>
<evidence type="ECO:0000259" key="5">
    <source>
        <dbReference type="PROSITE" id="PS50887"/>
    </source>
</evidence>
<dbReference type="InterPro" id="IPR001633">
    <property type="entry name" value="EAL_dom"/>
</dbReference>
<protein>
    <submittedName>
        <fullName evidence="6">EAL domain-containing protein</fullName>
    </submittedName>
</protein>
<keyword evidence="7" id="KW-1185">Reference proteome</keyword>
<feature type="domain" description="EAL" evidence="4">
    <location>
        <begin position="762"/>
        <end position="1009"/>
    </location>
</feature>
<feature type="transmembrane region" description="Helical" evidence="1">
    <location>
        <begin position="264"/>
        <end position="283"/>
    </location>
</feature>
<gene>
    <name evidence="6" type="ORF">KO508_06055</name>
</gene>
<comment type="caution">
    <text evidence="6">The sequence shown here is derived from an EMBL/GenBank/DDBJ whole genome shotgun (WGS) entry which is preliminary data.</text>
</comment>
<evidence type="ECO:0000313" key="7">
    <source>
        <dbReference type="Proteomes" id="UP000753376"/>
    </source>
</evidence>
<evidence type="ECO:0000313" key="6">
    <source>
        <dbReference type="EMBL" id="MBU2873571.1"/>
    </source>
</evidence>
<evidence type="ECO:0000259" key="2">
    <source>
        <dbReference type="PROSITE" id="PS50112"/>
    </source>
</evidence>
<dbReference type="CDD" id="cd01949">
    <property type="entry name" value="GGDEF"/>
    <property type="match status" value="1"/>
</dbReference>
<dbReference type="InterPro" id="IPR052155">
    <property type="entry name" value="Biofilm_reg_signaling"/>
</dbReference>
<dbReference type="Pfam" id="PF00563">
    <property type="entry name" value="EAL"/>
    <property type="match status" value="1"/>
</dbReference>
<feature type="domain" description="PAC" evidence="3">
    <location>
        <begin position="369"/>
        <end position="419"/>
    </location>
</feature>
<dbReference type="NCBIfam" id="TIGR00229">
    <property type="entry name" value="sensory_box"/>
    <property type="match status" value="1"/>
</dbReference>
<feature type="transmembrane region" description="Helical" evidence="1">
    <location>
        <begin position="25"/>
        <end position="43"/>
    </location>
</feature>
<dbReference type="PROSITE" id="PS50113">
    <property type="entry name" value="PAC"/>
    <property type="match status" value="1"/>
</dbReference>
<dbReference type="InterPro" id="IPR000014">
    <property type="entry name" value="PAS"/>
</dbReference>